<evidence type="ECO:0000313" key="2">
    <source>
        <dbReference type="EMBL" id="RKO84708.1"/>
    </source>
</evidence>
<organism evidence="2 3">
    <name type="scientific">Blyttiomyces helicus</name>
    <dbReference type="NCBI Taxonomy" id="388810"/>
    <lineage>
        <taxon>Eukaryota</taxon>
        <taxon>Fungi</taxon>
        <taxon>Fungi incertae sedis</taxon>
        <taxon>Chytridiomycota</taxon>
        <taxon>Chytridiomycota incertae sedis</taxon>
        <taxon>Chytridiomycetes</taxon>
        <taxon>Chytridiomycetes incertae sedis</taxon>
        <taxon>Blyttiomyces</taxon>
    </lineage>
</organism>
<feature type="region of interest" description="Disordered" evidence="1">
    <location>
        <begin position="218"/>
        <end position="260"/>
    </location>
</feature>
<dbReference type="AlphaFoldDB" id="A0A4P9W1S9"/>
<accession>A0A4P9W1S9</accession>
<reference evidence="3" key="1">
    <citation type="journal article" date="2018" name="Nat. Microbiol.">
        <title>Leveraging single-cell genomics to expand the fungal tree of life.</title>
        <authorList>
            <person name="Ahrendt S.R."/>
            <person name="Quandt C.A."/>
            <person name="Ciobanu D."/>
            <person name="Clum A."/>
            <person name="Salamov A."/>
            <person name="Andreopoulos B."/>
            <person name="Cheng J.F."/>
            <person name="Woyke T."/>
            <person name="Pelin A."/>
            <person name="Henrissat B."/>
            <person name="Reynolds N.K."/>
            <person name="Benny G.L."/>
            <person name="Smith M.E."/>
            <person name="James T.Y."/>
            <person name="Grigoriev I.V."/>
        </authorList>
    </citation>
    <scope>NUCLEOTIDE SEQUENCE [LARGE SCALE GENOMIC DNA]</scope>
</reference>
<dbReference type="EMBL" id="KZ999816">
    <property type="protein sequence ID" value="RKO84708.1"/>
    <property type="molecule type" value="Genomic_DNA"/>
</dbReference>
<sequence>MLFAAPSTQTSTWQILTTLALIPFDHLPTSLEVVSLVISLARTRSTLEQALTVFPMRHVCRSAACLSQQHLRTTASGLNSGVGFNHLLVPQCLQTPDADADNTGPGLCQPVQIEHTPSSTVYICTTNQIIPNAVIVQKSPAASNMNLTTKTCQSCQSAAFCLFAVLTNSTCNWVQGPADWLNGDGNRDLILYTSYLIASDLGAWSPSVNDPALFTLSPTPSSSSSWTSTSTSTPLTASSSSPSSSSSSTSTSTPFTASSSPLSSKVKVAVAAAYETLAALFAVYLLMGYRRSKSVPASSHLADTLHASRPTSEPTYIPAVDALMLPPNYASVPGVNPDLTFHTIHHRPLPHGNAPARADSAAVSKTVLVTFAVARATHTPKQADELSIYVGDEVVVEEVWPMGGRRGSL</sequence>
<evidence type="ECO:0000256" key="1">
    <source>
        <dbReference type="SAM" id="MobiDB-lite"/>
    </source>
</evidence>
<evidence type="ECO:0000313" key="3">
    <source>
        <dbReference type="Proteomes" id="UP000269721"/>
    </source>
</evidence>
<keyword evidence="3" id="KW-1185">Reference proteome</keyword>
<evidence type="ECO:0008006" key="4">
    <source>
        <dbReference type="Google" id="ProtNLM"/>
    </source>
</evidence>
<protein>
    <recommendedName>
        <fullName evidence="4">SH3 domain-containing protein</fullName>
    </recommendedName>
</protein>
<dbReference type="Proteomes" id="UP000269721">
    <property type="component" value="Unassembled WGS sequence"/>
</dbReference>
<name>A0A4P9W1S9_9FUNG</name>
<gene>
    <name evidence="2" type="ORF">BDK51DRAFT_37341</name>
</gene>
<proteinExistence type="predicted"/>